<proteinExistence type="predicted"/>
<evidence type="ECO:0000313" key="2">
    <source>
        <dbReference type="Proteomes" id="UP001196661"/>
    </source>
</evidence>
<dbReference type="RefSeq" id="WP_215618519.1">
    <property type="nucleotide sequence ID" value="NZ_JADOER010000009.1"/>
</dbReference>
<keyword evidence="2" id="KW-1185">Reference proteome</keyword>
<comment type="caution">
    <text evidence="1">The sequence shown here is derived from an EMBL/GenBank/DDBJ whole genome shotgun (WGS) entry which is preliminary data.</text>
</comment>
<evidence type="ECO:0000313" key="1">
    <source>
        <dbReference type="EMBL" id="MBT9312626.1"/>
    </source>
</evidence>
<protein>
    <submittedName>
        <fullName evidence="1">Uncharacterized protein</fullName>
    </submittedName>
</protein>
<gene>
    <name evidence="1" type="ORF">IXB28_10450</name>
</gene>
<organism evidence="1 2">
    <name type="scientific">Leptothoe kymatousa TAU-MAC 1615</name>
    <dbReference type="NCBI Taxonomy" id="2364775"/>
    <lineage>
        <taxon>Bacteria</taxon>
        <taxon>Bacillati</taxon>
        <taxon>Cyanobacteriota</taxon>
        <taxon>Cyanophyceae</taxon>
        <taxon>Nodosilineales</taxon>
        <taxon>Cymatolegaceae</taxon>
        <taxon>Leptothoe</taxon>
        <taxon>Leptothoe kymatousa</taxon>
    </lineage>
</organism>
<accession>A0ABS5Y489</accession>
<dbReference type="EMBL" id="JADOER010000009">
    <property type="protein sequence ID" value="MBT9312626.1"/>
    <property type="molecule type" value="Genomic_DNA"/>
</dbReference>
<sequence length="127" mass="13236">MDPLTIAVAAATVVLTKMLEKTGETMGEKAMERGGKLLDALRRKSPDTVAKLEQAASQKSLPGDSDIIDAEIIEEVEKIAQADPEIKAGVEAVADAANSAGVVNAGKLADKIGILNQGRIDNVTLNL</sequence>
<dbReference type="Proteomes" id="UP001196661">
    <property type="component" value="Unassembled WGS sequence"/>
</dbReference>
<reference evidence="1 2" key="1">
    <citation type="journal article" date="2021" name="Mar. Drugs">
        <title>Genome Reduction and Secondary Metabolism of the Marine Sponge-Associated Cyanobacterium Leptothoe.</title>
        <authorList>
            <person name="Konstantinou D."/>
            <person name="Popin R.V."/>
            <person name="Fewer D.P."/>
            <person name="Sivonen K."/>
            <person name="Gkelis S."/>
        </authorList>
    </citation>
    <scope>NUCLEOTIDE SEQUENCE [LARGE SCALE GENOMIC DNA]</scope>
    <source>
        <strain evidence="1 2">TAU-MAC 1615</strain>
    </source>
</reference>
<name>A0ABS5Y489_9CYAN</name>